<name>K1S9N3_9ZZZZ</name>
<keyword evidence="1" id="KW-0812">Transmembrane</keyword>
<feature type="non-terminal residue" evidence="2">
    <location>
        <position position="133"/>
    </location>
</feature>
<accession>K1S9N3</accession>
<comment type="caution">
    <text evidence="2">The sequence shown here is derived from an EMBL/GenBank/DDBJ whole genome shotgun (WGS) entry which is preliminary data.</text>
</comment>
<feature type="transmembrane region" description="Helical" evidence="1">
    <location>
        <begin position="51"/>
        <end position="74"/>
    </location>
</feature>
<organism evidence="2">
    <name type="scientific">human gut metagenome</name>
    <dbReference type="NCBI Taxonomy" id="408170"/>
    <lineage>
        <taxon>unclassified sequences</taxon>
        <taxon>metagenomes</taxon>
        <taxon>organismal metagenomes</taxon>
    </lineage>
</organism>
<sequence length="133" mass="15360">MKKYIQEHKYVLLVLYLPIYLIWFALVERMVPSTEGCFVSYLPLDDKIPFLPGFILAYVLWYPFLIVPVVVTLLKDDRRAFIRYAAFIIAGFSISLTICMIWPNCQLLPPVRGGHEHAVRLAGQCDLFGRHAD</sequence>
<dbReference type="AlphaFoldDB" id="K1S9N3"/>
<dbReference type="EMBL" id="AJWZ01009172">
    <property type="protein sequence ID" value="EKC52064.1"/>
    <property type="molecule type" value="Genomic_DNA"/>
</dbReference>
<proteinExistence type="predicted"/>
<evidence type="ECO:0000313" key="2">
    <source>
        <dbReference type="EMBL" id="EKC52064.1"/>
    </source>
</evidence>
<feature type="transmembrane region" description="Helical" evidence="1">
    <location>
        <begin position="81"/>
        <end position="103"/>
    </location>
</feature>
<gene>
    <name evidence="2" type="ORF">OBE_13280</name>
</gene>
<protein>
    <submittedName>
        <fullName evidence="2">Uncharacterized protein</fullName>
    </submittedName>
</protein>
<reference evidence="2" key="1">
    <citation type="journal article" date="2013" name="Environ. Microbiol.">
        <title>Microbiota from the distal guts of lean and obese adolescents exhibit partial functional redundancy besides clear differences in community structure.</title>
        <authorList>
            <person name="Ferrer M."/>
            <person name="Ruiz A."/>
            <person name="Lanza F."/>
            <person name="Haange S.B."/>
            <person name="Oberbach A."/>
            <person name="Till H."/>
            <person name="Bargiela R."/>
            <person name="Campoy C."/>
            <person name="Segura M.T."/>
            <person name="Richter M."/>
            <person name="von Bergen M."/>
            <person name="Seifert J."/>
            <person name="Suarez A."/>
        </authorList>
    </citation>
    <scope>NUCLEOTIDE SEQUENCE</scope>
</reference>
<feature type="transmembrane region" description="Helical" evidence="1">
    <location>
        <begin position="12"/>
        <end position="31"/>
    </location>
</feature>
<keyword evidence="1" id="KW-1133">Transmembrane helix</keyword>
<keyword evidence="1" id="KW-0472">Membrane</keyword>
<evidence type="ECO:0000256" key="1">
    <source>
        <dbReference type="SAM" id="Phobius"/>
    </source>
</evidence>